<dbReference type="GO" id="GO:0016020">
    <property type="term" value="C:membrane"/>
    <property type="evidence" value="ECO:0007669"/>
    <property type="project" value="UniProtKB-SubCell"/>
</dbReference>
<keyword evidence="7" id="KW-1185">Reference proteome</keyword>
<gene>
    <name evidence="6" type="ORF">OLEA9_A072763</name>
</gene>
<dbReference type="Pfam" id="PF05055">
    <property type="entry name" value="DUF677"/>
    <property type="match status" value="1"/>
</dbReference>
<keyword evidence="5" id="KW-0472">Membrane</keyword>
<dbReference type="AlphaFoldDB" id="A0A8S0SSL4"/>
<evidence type="ECO:0000313" key="6">
    <source>
        <dbReference type="EMBL" id="CAA2995957.1"/>
    </source>
</evidence>
<reference evidence="6 7" key="1">
    <citation type="submission" date="2019-12" db="EMBL/GenBank/DDBJ databases">
        <authorList>
            <person name="Alioto T."/>
            <person name="Alioto T."/>
            <person name="Gomez Garrido J."/>
        </authorList>
    </citation>
    <scope>NUCLEOTIDE SEQUENCE [LARGE SCALE GENOMIC DNA]</scope>
</reference>
<comment type="caution">
    <text evidence="6">The sequence shown here is derived from an EMBL/GenBank/DDBJ whole genome shotgun (WGS) entry which is preliminary data.</text>
</comment>
<evidence type="ECO:0000256" key="5">
    <source>
        <dbReference type="ARBA" id="ARBA00023136"/>
    </source>
</evidence>
<accession>A0A8S0SSL4</accession>
<name>A0A8S0SSL4_OLEEU</name>
<proteinExistence type="inferred from homology"/>
<evidence type="ECO:0000256" key="3">
    <source>
        <dbReference type="ARBA" id="ARBA00022692"/>
    </source>
</evidence>
<keyword evidence="3" id="KW-0812">Transmembrane</keyword>
<dbReference type="EMBL" id="CACTIH010005514">
    <property type="protein sequence ID" value="CAA2995957.1"/>
    <property type="molecule type" value="Genomic_DNA"/>
</dbReference>
<sequence>MEDDGFSTSVDFEKTPYFEPEDQIYESDGSEQSGFKLLPEFDMLVLLKAAVDPFIEFLELFTSVYKQQDLMTENLEEKKRKLDKKLGKMKWWQLQSSPACSDSSGCGSHCSFRDNGEMARLDFEEAHDGFKREKGDNLFNVYWTVIKKMDVDRFRIEIEALLESVDLAMREEG</sequence>
<comment type="subcellular location">
    <subcellularLocation>
        <location evidence="1">Membrane</location>
    </subcellularLocation>
</comment>
<evidence type="ECO:0000256" key="1">
    <source>
        <dbReference type="ARBA" id="ARBA00004370"/>
    </source>
</evidence>
<comment type="similarity">
    <text evidence="2">Belongs to the UPF0496 family.</text>
</comment>
<dbReference type="InterPro" id="IPR007749">
    <property type="entry name" value="DUF677"/>
</dbReference>
<dbReference type="Proteomes" id="UP000594638">
    <property type="component" value="Unassembled WGS sequence"/>
</dbReference>
<protein>
    <submittedName>
        <fullName evidence="6">Uncharacterized protein</fullName>
    </submittedName>
</protein>
<dbReference type="Gramene" id="OE9A072763T1">
    <property type="protein sequence ID" value="OE9A072763C1"/>
    <property type="gene ID" value="OE9A072763"/>
</dbReference>
<evidence type="ECO:0000256" key="4">
    <source>
        <dbReference type="ARBA" id="ARBA00022989"/>
    </source>
</evidence>
<evidence type="ECO:0000313" key="7">
    <source>
        <dbReference type="Proteomes" id="UP000594638"/>
    </source>
</evidence>
<organism evidence="6 7">
    <name type="scientific">Olea europaea subsp. europaea</name>
    <dbReference type="NCBI Taxonomy" id="158383"/>
    <lineage>
        <taxon>Eukaryota</taxon>
        <taxon>Viridiplantae</taxon>
        <taxon>Streptophyta</taxon>
        <taxon>Embryophyta</taxon>
        <taxon>Tracheophyta</taxon>
        <taxon>Spermatophyta</taxon>
        <taxon>Magnoliopsida</taxon>
        <taxon>eudicotyledons</taxon>
        <taxon>Gunneridae</taxon>
        <taxon>Pentapetalae</taxon>
        <taxon>asterids</taxon>
        <taxon>lamiids</taxon>
        <taxon>Lamiales</taxon>
        <taxon>Oleaceae</taxon>
        <taxon>Oleeae</taxon>
        <taxon>Olea</taxon>
    </lineage>
</organism>
<keyword evidence="4" id="KW-1133">Transmembrane helix</keyword>
<evidence type="ECO:0000256" key="2">
    <source>
        <dbReference type="ARBA" id="ARBA00009074"/>
    </source>
</evidence>